<feature type="transmembrane region" description="Helical" evidence="1">
    <location>
        <begin position="31"/>
        <end position="49"/>
    </location>
</feature>
<dbReference type="KEGG" id="scv:A4G25_09020"/>
<sequence>MNKKRKIYLFLLIITALAFFILPQITGNYDIKTRSFGIIPFVFFVLFIFSSDKKSDRRKH</sequence>
<dbReference type="Proteomes" id="UP000293854">
    <property type="component" value="Unassembled WGS sequence"/>
</dbReference>
<keyword evidence="1" id="KW-0472">Membrane</keyword>
<dbReference type="EMBL" id="RQTE01000387">
    <property type="protein sequence ID" value="RZH99893.1"/>
    <property type="molecule type" value="Genomic_DNA"/>
</dbReference>
<evidence type="ECO:0000256" key="1">
    <source>
        <dbReference type="SAM" id="Phobius"/>
    </source>
</evidence>
<accession>A0A143PC16</accession>
<dbReference type="AlphaFoldDB" id="A0A143PC16"/>
<dbReference type="GeneID" id="93727809"/>
<gene>
    <name evidence="2" type="ORF">EIG99_13065</name>
</gene>
<dbReference type="RefSeq" id="WP_047130938.1">
    <property type="nucleotide sequence ID" value="NZ_CP018776.1"/>
</dbReference>
<name>A0A143PC16_9STAP</name>
<feature type="transmembrane region" description="Helical" evidence="1">
    <location>
        <begin position="7"/>
        <end position="25"/>
    </location>
</feature>
<reference evidence="2 3" key="1">
    <citation type="submission" date="2018-11" db="EMBL/GenBank/DDBJ databases">
        <title>Genomic profiling of Staphylococcus species from a Poultry farm system in KwaZulu-Natal, South Africa.</title>
        <authorList>
            <person name="Amoako D.G."/>
            <person name="Somboro A.M."/>
            <person name="Abia A.L.K."/>
            <person name="Bester L.A."/>
            <person name="Essack S.Y."/>
        </authorList>
    </citation>
    <scope>NUCLEOTIDE SEQUENCE [LARGE SCALE GENOMIC DNA]</scope>
    <source>
        <strain evidence="2 3">SA11</strain>
    </source>
</reference>
<organism evidence="2 3">
    <name type="scientific">Staphylococcus condimenti</name>
    <dbReference type="NCBI Taxonomy" id="70255"/>
    <lineage>
        <taxon>Bacteria</taxon>
        <taxon>Bacillati</taxon>
        <taxon>Bacillota</taxon>
        <taxon>Bacilli</taxon>
        <taxon>Bacillales</taxon>
        <taxon>Staphylococcaceae</taxon>
        <taxon>Staphylococcus</taxon>
    </lineage>
</organism>
<keyword evidence="1" id="KW-1133">Transmembrane helix</keyword>
<evidence type="ECO:0000313" key="2">
    <source>
        <dbReference type="EMBL" id="RZH99893.1"/>
    </source>
</evidence>
<protein>
    <submittedName>
        <fullName evidence="2">Uncharacterized protein</fullName>
    </submittedName>
</protein>
<comment type="caution">
    <text evidence="2">The sequence shown here is derived from an EMBL/GenBank/DDBJ whole genome shotgun (WGS) entry which is preliminary data.</text>
</comment>
<evidence type="ECO:0000313" key="3">
    <source>
        <dbReference type="Proteomes" id="UP000293854"/>
    </source>
</evidence>
<keyword evidence="1" id="KW-0812">Transmembrane</keyword>
<proteinExistence type="predicted"/>